<dbReference type="GO" id="GO:0055085">
    <property type="term" value="P:transmembrane transport"/>
    <property type="evidence" value="ECO:0007669"/>
    <property type="project" value="InterPro"/>
</dbReference>
<dbReference type="PROSITE" id="PS51318">
    <property type="entry name" value="TAT"/>
    <property type="match status" value="1"/>
</dbReference>
<dbReference type="GO" id="GO:0043177">
    <property type="term" value="F:organic acid binding"/>
    <property type="evidence" value="ECO:0007669"/>
    <property type="project" value="InterPro"/>
</dbReference>
<feature type="chain" id="PRO_5030966803" evidence="4">
    <location>
        <begin position="31"/>
        <end position="370"/>
    </location>
</feature>
<evidence type="ECO:0000256" key="2">
    <source>
        <dbReference type="PIRSR" id="PIRSR039026-1"/>
    </source>
</evidence>
<dbReference type="InterPro" id="IPR006311">
    <property type="entry name" value="TAT_signal"/>
</dbReference>
<feature type="binding site" evidence="3">
    <location>
        <position position="245"/>
    </location>
    <ligand>
        <name>substrate</name>
    </ligand>
</feature>
<dbReference type="PANTHER" id="PTHR33376">
    <property type="match status" value="1"/>
</dbReference>
<dbReference type="InterPro" id="IPR026289">
    <property type="entry name" value="SBP_TakP-like"/>
</dbReference>
<organism evidence="5 6">
    <name type="scientific">Aminobacter aganoensis</name>
    <dbReference type="NCBI Taxonomy" id="83264"/>
    <lineage>
        <taxon>Bacteria</taxon>
        <taxon>Pseudomonadati</taxon>
        <taxon>Pseudomonadota</taxon>
        <taxon>Alphaproteobacteria</taxon>
        <taxon>Hyphomicrobiales</taxon>
        <taxon>Phyllobacteriaceae</taxon>
        <taxon>Aminobacter</taxon>
    </lineage>
</organism>
<evidence type="ECO:0000313" key="6">
    <source>
        <dbReference type="Proteomes" id="UP000536262"/>
    </source>
</evidence>
<protein>
    <submittedName>
        <fullName evidence="5">TRAP-type mannitol/chloroaromatic compound transport system substrate-binding protein</fullName>
    </submittedName>
</protein>
<feature type="signal peptide" evidence="4">
    <location>
        <begin position="1"/>
        <end position="30"/>
    </location>
</feature>
<dbReference type="PIRSF" id="PIRSF039026">
    <property type="entry name" value="SiaP"/>
    <property type="match status" value="1"/>
</dbReference>
<dbReference type="CDD" id="cd13682">
    <property type="entry name" value="PBP2_TRAP_alpha-ketoacid"/>
    <property type="match status" value="1"/>
</dbReference>
<dbReference type="Gene3D" id="3.40.190.10">
    <property type="entry name" value="Periplasmic binding protein-like II"/>
    <property type="match status" value="1"/>
</dbReference>
<feature type="binding site" evidence="3">
    <location>
        <position position="219"/>
    </location>
    <ligand>
        <name>substrate</name>
    </ligand>
</feature>
<gene>
    <name evidence="5" type="ORF">GGR00_004693</name>
</gene>
<dbReference type="Proteomes" id="UP000536262">
    <property type="component" value="Unassembled WGS sequence"/>
</dbReference>
<dbReference type="Gene3D" id="3.40.190.170">
    <property type="entry name" value="Bacterial extracellular solute-binding protein, family 7"/>
    <property type="match status" value="1"/>
</dbReference>
<name>A0A7X0FBX5_9HYPH</name>
<feature type="binding site" evidence="3">
    <location>
        <position position="220"/>
    </location>
    <ligand>
        <name>Na(+)</name>
        <dbReference type="ChEBI" id="CHEBI:29101"/>
    </ligand>
</feature>
<comment type="caution">
    <text evidence="5">The sequence shown here is derived from an EMBL/GenBank/DDBJ whole genome shotgun (WGS) entry which is preliminary data.</text>
</comment>
<dbReference type="EMBL" id="JACHOU010000017">
    <property type="protein sequence ID" value="MBB6356875.1"/>
    <property type="molecule type" value="Genomic_DNA"/>
</dbReference>
<evidence type="ECO:0000313" key="5">
    <source>
        <dbReference type="EMBL" id="MBB6356875.1"/>
    </source>
</evidence>
<dbReference type="RefSeq" id="WP_055979929.1">
    <property type="nucleotide sequence ID" value="NZ_BAABEG010000001.1"/>
</dbReference>
<dbReference type="PANTHER" id="PTHR33376:SF5">
    <property type="entry name" value="EXTRACYTOPLASMIC SOLUTE RECEPTOR PROTEIN"/>
    <property type="match status" value="1"/>
</dbReference>
<accession>A0A7X0FBX5</accession>
<feature type="binding site" evidence="2">
    <location>
        <position position="161"/>
    </location>
    <ligand>
        <name>substrate</name>
    </ligand>
</feature>
<dbReference type="Pfam" id="PF03480">
    <property type="entry name" value="DctP"/>
    <property type="match status" value="1"/>
</dbReference>
<evidence type="ECO:0000256" key="4">
    <source>
        <dbReference type="SAM" id="SignalP"/>
    </source>
</evidence>
<keyword evidence="3" id="KW-0479">Metal-binding</keyword>
<dbReference type="NCBIfam" id="NF037995">
    <property type="entry name" value="TRAP_S1"/>
    <property type="match status" value="1"/>
</dbReference>
<proteinExistence type="predicted"/>
<dbReference type="GO" id="GO:0046872">
    <property type="term" value="F:metal ion binding"/>
    <property type="evidence" value="ECO:0007669"/>
    <property type="project" value="UniProtKB-KW"/>
</dbReference>
<dbReference type="GO" id="GO:0031317">
    <property type="term" value="C:tripartite ATP-independent periplasmic transporter complex"/>
    <property type="evidence" value="ECO:0007669"/>
    <property type="project" value="InterPro"/>
</dbReference>
<dbReference type="GO" id="GO:0015849">
    <property type="term" value="P:organic acid transport"/>
    <property type="evidence" value="ECO:0007669"/>
    <property type="project" value="InterPro"/>
</dbReference>
<keyword evidence="1 4" id="KW-0732">Signal</keyword>
<evidence type="ECO:0000256" key="3">
    <source>
        <dbReference type="PIRSR" id="PIRSR039026-2"/>
    </source>
</evidence>
<keyword evidence="6" id="KW-1185">Reference proteome</keyword>
<dbReference type="AlphaFoldDB" id="A0A7X0FBX5"/>
<evidence type="ECO:0000256" key="1">
    <source>
        <dbReference type="ARBA" id="ARBA00022729"/>
    </source>
</evidence>
<dbReference type="InterPro" id="IPR041722">
    <property type="entry name" value="TakP/all3028"/>
</dbReference>
<sequence length="370" mass="39987">MDRRSFIRKAGATGVGAAAAAATLAAPAIAQSNPKVTWRLASSFPKSLSDTIFGGALTLSKYVSDVTDGNFQIQVFAAGEIVPALQVADAVTAGTIEAAHTVCYYFWGKDPTWALGSAVPFSLNARGINAWHYQGGGIDLFNEFLGTQGIVGFPAGNTGVQMGGWFRKEINTVADLQGLKFRVGGFAGKVLERLGVVPQQLAGGDIYPALEKGTIDAAEFVGPFDDEKLGFVKVAPFYYYPGWWEGGPTVHALFNKAKFDELPKQYQSVLKVAAQAADANMLSAYDWLNTAALKRLVAAGAQLRPFSPEIMSASFDAANQTYAEIEAGNPTFKKTWESIKAFRKDYYLNMQVAEYNYDTFMMVQQRGGKL</sequence>
<reference evidence="5 6" key="1">
    <citation type="submission" date="2020-08" db="EMBL/GenBank/DDBJ databases">
        <title>Genomic Encyclopedia of Type Strains, Phase IV (KMG-IV): sequencing the most valuable type-strain genomes for metagenomic binning, comparative biology and taxonomic classification.</title>
        <authorList>
            <person name="Goeker M."/>
        </authorList>
    </citation>
    <scope>NUCLEOTIDE SEQUENCE [LARGE SCALE GENOMIC DNA]</scope>
    <source>
        <strain evidence="5 6">DSM 7051</strain>
    </source>
</reference>
<feature type="binding site" evidence="2">
    <location>
        <position position="182"/>
    </location>
    <ligand>
        <name>substrate</name>
    </ligand>
</feature>
<dbReference type="InterPro" id="IPR038404">
    <property type="entry name" value="TRAP_DctP_sf"/>
</dbReference>
<dbReference type="InterPro" id="IPR018389">
    <property type="entry name" value="DctP_fam"/>
</dbReference>